<dbReference type="Proteomes" id="UP001081283">
    <property type="component" value="Unassembled WGS sequence"/>
</dbReference>
<feature type="domain" description="Class II aldolase/adducin N-terminal" evidence="2">
    <location>
        <begin position="33"/>
        <end position="228"/>
    </location>
</feature>
<proteinExistence type="predicted"/>
<evidence type="ECO:0000313" key="4">
    <source>
        <dbReference type="Proteomes" id="UP001081283"/>
    </source>
</evidence>
<name>A0ABT3YC67_9HYPH</name>
<dbReference type="Pfam" id="PF00596">
    <property type="entry name" value="Aldolase_II"/>
    <property type="match status" value="1"/>
</dbReference>
<keyword evidence="4" id="KW-1185">Reference proteome</keyword>
<dbReference type="InterPro" id="IPR036409">
    <property type="entry name" value="Aldolase_II/adducin_N_sf"/>
</dbReference>
<feature type="compositionally biased region" description="Polar residues" evidence="1">
    <location>
        <begin position="1"/>
        <end position="10"/>
    </location>
</feature>
<comment type="caution">
    <text evidence="3">The sequence shown here is derived from an EMBL/GenBank/DDBJ whole genome shotgun (WGS) entry which is preliminary data.</text>
</comment>
<protein>
    <submittedName>
        <fullName evidence="3">Class II aldolase/adducin family protein</fullName>
    </submittedName>
</protein>
<gene>
    <name evidence="3" type="ORF">OEG82_05475</name>
</gene>
<dbReference type="SUPFAM" id="SSF53639">
    <property type="entry name" value="AraD/HMP-PK domain-like"/>
    <property type="match status" value="1"/>
</dbReference>
<feature type="region of interest" description="Disordered" evidence="1">
    <location>
        <begin position="1"/>
        <end position="24"/>
    </location>
</feature>
<dbReference type="SMART" id="SM01007">
    <property type="entry name" value="Aldolase_II"/>
    <property type="match status" value="1"/>
</dbReference>
<dbReference type="Gene3D" id="3.40.225.10">
    <property type="entry name" value="Class II aldolase/adducin N-terminal domain"/>
    <property type="match status" value="1"/>
</dbReference>
<sequence length="417" mass="45330">MTVSLTQNRWSDAEAARWQQDAGEDPADRDLALRIYTSRLIGGDPDLVLHGGGNTSVKTVRGADDEVMHVKGSGWDLETIEAPGLPALHLEAIRTGGRAQVLSDPQMVALLRENLLDPKAPNPSLETLLHAFLPAKFVDHSHATAVLVLVNQPDADAICRTIYGDRLAVVPYVMPGYDLSIAAAEIAEVNPGCEGLWLVNHGIFTFGETARQSYDRMIEFVNMAERHLASRGVTILPTDEHPQQAPFIELLKQRLQAAGPVFADKIALDARAGPSISAFLAHPDLADLATRGTVTPDHVIRVKPFPLLLKGTESATQIDQALTDYGTRYEAYFHAGAAEAKEPKVMLDCLPRVAQIENTGMVGIGKTAAEAKIVADLTSQSMRVMLAAEAYGRFTPLKPGQLFEMEYWSLEQAKLAK</sequence>
<organism evidence="3 4">
    <name type="scientific">Hoeflea ulvae</name>
    <dbReference type="NCBI Taxonomy" id="2983764"/>
    <lineage>
        <taxon>Bacteria</taxon>
        <taxon>Pseudomonadati</taxon>
        <taxon>Pseudomonadota</taxon>
        <taxon>Alphaproteobacteria</taxon>
        <taxon>Hyphomicrobiales</taxon>
        <taxon>Rhizobiaceae</taxon>
        <taxon>Hoeflea</taxon>
    </lineage>
</organism>
<evidence type="ECO:0000259" key="2">
    <source>
        <dbReference type="SMART" id="SM01007"/>
    </source>
</evidence>
<evidence type="ECO:0000313" key="3">
    <source>
        <dbReference type="EMBL" id="MCY0093471.1"/>
    </source>
</evidence>
<dbReference type="EMBL" id="JAOVZQ010000001">
    <property type="protein sequence ID" value="MCY0093471.1"/>
    <property type="molecule type" value="Genomic_DNA"/>
</dbReference>
<accession>A0ABT3YC67</accession>
<dbReference type="RefSeq" id="WP_267611426.1">
    <property type="nucleotide sequence ID" value="NZ_JAOVZQ010000001.1"/>
</dbReference>
<dbReference type="InterPro" id="IPR001303">
    <property type="entry name" value="Aldolase_II/adducin_N"/>
</dbReference>
<reference evidence="3" key="1">
    <citation type="submission" date="2022-10" db="EMBL/GenBank/DDBJ databases">
        <title>Hoeflea sp. J2-29, isolated from marine algae.</title>
        <authorList>
            <person name="Kristyanto S."/>
            <person name="Kim J.M."/>
            <person name="Jeon C.O."/>
        </authorList>
    </citation>
    <scope>NUCLEOTIDE SEQUENCE</scope>
    <source>
        <strain evidence="3">J2-29</strain>
    </source>
</reference>
<evidence type="ECO:0000256" key="1">
    <source>
        <dbReference type="SAM" id="MobiDB-lite"/>
    </source>
</evidence>